<dbReference type="PANTHER" id="PTHR30329:SF21">
    <property type="entry name" value="LIPOPROTEIN YIAD-RELATED"/>
    <property type="match status" value="1"/>
</dbReference>
<dbReference type="Pfam" id="PF00691">
    <property type="entry name" value="OmpA"/>
    <property type="match status" value="1"/>
</dbReference>
<dbReference type="InterPro" id="IPR006665">
    <property type="entry name" value="OmpA-like"/>
</dbReference>
<evidence type="ECO:0000256" key="3">
    <source>
        <dbReference type="ARBA" id="ARBA00023237"/>
    </source>
</evidence>
<evidence type="ECO:0000313" key="7">
    <source>
        <dbReference type="Proteomes" id="UP001156870"/>
    </source>
</evidence>
<keyword evidence="2 4" id="KW-0472">Membrane</keyword>
<dbReference type="PANTHER" id="PTHR30329">
    <property type="entry name" value="STATOR ELEMENT OF FLAGELLAR MOTOR COMPLEX"/>
    <property type="match status" value="1"/>
</dbReference>
<reference evidence="6 7" key="1">
    <citation type="journal article" date="2014" name="Int. J. Syst. Evol. Microbiol.">
        <title>Complete genome sequence of Corynebacterium casei LMG S-19264T (=DSM 44701T), isolated from a smear-ripened cheese.</title>
        <authorList>
            <consortium name="US DOE Joint Genome Institute (JGI-PGF)"/>
            <person name="Walter F."/>
            <person name="Albersmeier A."/>
            <person name="Kalinowski J."/>
            <person name="Ruckert C."/>
        </authorList>
    </citation>
    <scope>NUCLEOTIDE SEQUENCE [LARGE SCALE GENOMIC DNA]</scope>
    <source>
        <strain evidence="6 7">NBRC 110095</strain>
    </source>
</reference>
<dbReference type="Proteomes" id="UP001156870">
    <property type="component" value="Unassembled WGS sequence"/>
</dbReference>
<evidence type="ECO:0000256" key="2">
    <source>
        <dbReference type="ARBA" id="ARBA00023136"/>
    </source>
</evidence>
<dbReference type="EMBL" id="BSPD01000002">
    <property type="protein sequence ID" value="GLS24372.1"/>
    <property type="molecule type" value="Genomic_DNA"/>
</dbReference>
<proteinExistence type="predicted"/>
<dbReference type="PRINTS" id="PR01021">
    <property type="entry name" value="OMPADOMAIN"/>
</dbReference>
<dbReference type="AlphaFoldDB" id="A0AA37T819"/>
<accession>A0AA37T819</accession>
<protein>
    <recommendedName>
        <fullName evidence="5">OmpA-like domain-containing protein</fullName>
    </recommendedName>
</protein>
<comment type="subcellular location">
    <subcellularLocation>
        <location evidence="1">Cell outer membrane</location>
    </subcellularLocation>
</comment>
<dbReference type="Gene3D" id="3.30.1330.60">
    <property type="entry name" value="OmpA-like domain"/>
    <property type="match status" value="1"/>
</dbReference>
<dbReference type="InterPro" id="IPR050330">
    <property type="entry name" value="Bact_OuterMem_StrucFunc"/>
</dbReference>
<comment type="caution">
    <text evidence="6">The sequence shown here is derived from an EMBL/GenBank/DDBJ whole genome shotgun (WGS) entry which is preliminary data.</text>
</comment>
<dbReference type="GO" id="GO:0009279">
    <property type="term" value="C:cell outer membrane"/>
    <property type="evidence" value="ECO:0007669"/>
    <property type="project" value="UniProtKB-SubCell"/>
</dbReference>
<sequence>MHFQFALLTFGIIFLPVKGYSASIIKSVIGLYPESVEVNFSENPHDDYTFPLSVNTYDEIEKFDSLPLAGSRSVGVYEAKGEINSTTVFKSLVSGMEEVGVEKKMSCDHDACGYFFVRQFIASYAYEAYYASSFNEFNNLNGRNIHIYSGVYREVDQEIYIVLTVAKSDYSEYVQYAFDLLEPKKIKTKALVLTTEGMTKDIENTGKVVLDGLFFEANSIKLADKSQEALVTISEYLKANPKKRFLVVGHTDTDGAYEYNCKLSEGRAKSVKRTLVESFNIASNRLKSVGISFASPMTSNASEKGRQLNRRVELVEVSL</sequence>
<dbReference type="RefSeq" id="WP_232594876.1">
    <property type="nucleotide sequence ID" value="NZ_BSPD01000002.1"/>
</dbReference>
<dbReference type="InterPro" id="IPR036737">
    <property type="entry name" value="OmpA-like_sf"/>
</dbReference>
<dbReference type="InterPro" id="IPR006664">
    <property type="entry name" value="OMP_bac"/>
</dbReference>
<evidence type="ECO:0000259" key="5">
    <source>
        <dbReference type="PROSITE" id="PS51123"/>
    </source>
</evidence>
<evidence type="ECO:0000256" key="4">
    <source>
        <dbReference type="PROSITE-ProRule" id="PRU00473"/>
    </source>
</evidence>
<keyword evidence="3" id="KW-0998">Cell outer membrane</keyword>
<name>A0AA37T819_9GAMM</name>
<feature type="domain" description="OmpA-like" evidence="5">
    <location>
        <begin position="202"/>
        <end position="319"/>
    </location>
</feature>
<gene>
    <name evidence="6" type="ORF">GCM10007877_00830</name>
</gene>
<organism evidence="6 7">
    <name type="scientific">Marinibactrum halimedae</name>
    <dbReference type="NCBI Taxonomy" id="1444977"/>
    <lineage>
        <taxon>Bacteria</taxon>
        <taxon>Pseudomonadati</taxon>
        <taxon>Pseudomonadota</taxon>
        <taxon>Gammaproteobacteria</taxon>
        <taxon>Cellvibrionales</taxon>
        <taxon>Cellvibrionaceae</taxon>
        <taxon>Marinibactrum</taxon>
    </lineage>
</organism>
<evidence type="ECO:0000313" key="6">
    <source>
        <dbReference type="EMBL" id="GLS24372.1"/>
    </source>
</evidence>
<dbReference type="SUPFAM" id="SSF103088">
    <property type="entry name" value="OmpA-like"/>
    <property type="match status" value="1"/>
</dbReference>
<dbReference type="CDD" id="cd07185">
    <property type="entry name" value="OmpA_C-like"/>
    <property type="match status" value="1"/>
</dbReference>
<evidence type="ECO:0000256" key="1">
    <source>
        <dbReference type="ARBA" id="ARBA00004442"/>
    </source>
</evidence>
<keyword evidence="7" id="KW-1185">Reference proteome</keyword>
<dbReference type="PROSITE" id="PS51123">
    <property type="entry name" value="OMPA_2"/>
    <property type="match status" value="1"/>
</dbReference>